<evidence type="ECO:0000313" key="1">
    <source>
        <dbReference type="EMBL" id="MCC2226952.1"/>
    </source>
</evidence>
<dbReference type="Proteomes" id="UP001198612">
    <property type="component" value="Unassembled WGS sequence"/>
</dbReference>
<dbReference type="GO" id="GO:0003677">
    <property type="term" value="F:DNA binding"/>
    <property type="evidence" value="ECO:0007669"/>
    <property type="project" value="InterPro"/>
</dbReference>
<keyword evidence="2" id="KW-1185">Reference proteome</keyword>
<accession>A0AAW4W0F9</accession>
<dbReference type="InterPro" id="IPR016177">
    <property type="entry name" value="DNA-bd_dom_sf"/>
</dbReference>
<dbReference type="EMBL" id="JAJEQQ010000004">
    <property type="protein sequence ID" value="MCC2226952.1"/>
    <property type="molecule type" value="Genomic_DNA"/>
</dbReference>
<gene>
    <name evidence="1" type="ORF">LKD40_03885</name>
</gene>
<protein>
    <submittedName>
        <fullName evidence="1">Transcriptional regulator</fullName>
    </submittedName>
</protein>
<proteinExistence type="predicted"/>
<organism evidence="1 2">
    <name type="scientific">Blautia fusiformis</name>
    <dbReference type="NCBI Taxonomy" id="2881264"/>
    <lineage>
        <taxon>Bacteria</taxon>
        <taxon>Bacillati</taxon>
        <taxon>Bacillota</taxon>
        <taxon>Clostridia</taxon>
        <taxon>Lachnospirales</taxon>
        <taxon>Lachnospiraceae</taxon>
        <taxon>Blautia</taxon>
    </lineage>
</organism>
<name>A0AAW4W0F9_9FIRM</name>
<dbReference type="RefSeq" id="WP_022426562.1">
    <property type="nucleotide sequence ID" value="NZ_JAJEQQ010000004.1"/>
</dbReference>
<evidence type="ECO:0000313" key="2">
    <source>
        <dbReference type="Proteomes" id="UP001198612"/>
    </source>
</evidence>
<reference evidence="1 2" key="1">
    <citation type="submission" date="2021-10" db="EMBL/GenBank/DDBJ databases">
        <title>Anaerobic single-cell dispensing facilitates the cultivation of human gut bacteria.</title>
        <authorList>
            <person name="Afrizal A."/>
        </authorList>
    </citation>
    <scope>NUCLEOTIDE SEQUENCE [LARGE SCALE GENOMIC DNA]</scope>
    <source>
        <strain evidence="1 2">CLA-AA-H217</strain>
    </source>
</reference>
<dbReference type="SUPFAM" id="SSF54171">
    <property type="entry name" value="DNA-binding domain"/>
    <property type="match status" value="1"/>
</dbReference>
<dbReference type="AlphaFoldDB" id="A0AAW4W0F9"/>
<sequence length="319" mass="36525">MANGLKLEGQRFGHLTVLKKLDERENRYVVWLCRCDCGNEIKVNTRHLMRGTVKDCGCIPENSAKRGPVAEDLTGRRFGKLVAVKKLESKNGRTRWECRCDCGNMHISTAHSLKAGKCTSCGCGHYVRGRGITDISGQRFGRLTALYHTDKRSKKGSVFWHCRCDCGNEVDVTEDGLLHGNYRSCGCLRQEIWKELPGQLHMVDGTCVEMLEKRKHRSDNTSGFRGVYQLRNGKYRATIGFKGKRFYIGTFVDYQDAVQARQEAESTIHEGFVRAWYSWNRQAEKDPGWARNNPLVYEIQRINGEFQVTTNMKEKELLK</sequence>
<comment type="caution">
    <text evidence="1">The sequence shown here is derived from an EMBL/GenBank/DDBJ whole genome shotgun (WGS) entry which is preliminary data.</text>
</comment>